<dbReference type="NCBIfam" id="NF033788">
    <property type="entry name" value="HTH_metalloreg"/>
    <property type="match status" value="1"/>
</dbReference>
<dbReference type="Proteomes" id="UP001519288">
    <property type="component" value="Unassembled WGS sequence"/>
</dbReference>
<comment type="caution">
    <text evidence="5">The sequence shown here is derived from an EMBL/GenBank/DDBJ whole genome shotgun (WGS) entry which is preliminary data.</text>
</comment>
<dbReference type="InterPro" id="IPR001845">
    <property type="entry name" value="HTH_ArsR_DNA-bd_dom"/>
</dbReference>
<evidence type="ECO:0000313" key="6">
    <source>
        <dbReference type="Proteomes" id="UP001519288"/>
    </source>
</evidence>
<evidence type="ECO:0000256" key="3">
    <source>
        <dbReference type="ARBA" id="ARBA00023163"/>
    </source>
</evidence>
<dbReference type="PROSITE" id="PS50987">
    <property type="entry name" value="HTH_ARSR_2"/>
    <property type="match status" value="1"/>
</dbReference>
<dbReference type="InterPro" id="IPR036388">
    <property type="entry name" value="WH-like_DNA-bd_sf"/>
</dbReference>
<dbReference type="InterPro" id="IPR011991">
    <property type="entry name" value="ArsR-like_HTH"/>
</dbReference>
<feature type="domain" description="HTH arsR-type" evidence="4">
    <location>
        <begin position="1"/>
        <end position="92"/>
    </location>
</feature>
<sequence length="198" mass="23392">MQLEKLVAYHKALGDPTRLRMLMILSKGEASGLELADKLTLSQPTITHHTAKLREASILKERRERNTVFFSVNEEVIRIFGKASLTFILEQEERTSIMHATEESFRDSVLRNFIAKDGGIRQIPSQLKKKLIVLEYMIKDLEKGRSYTEREINDYIRPYHADFATLRRELIMHQFMYRQEDKYELNPTEMWAQWTLLN</sequence>
<dbReference type="PANTHER" id="PTHR33154">
    <property type="entry name" value="TRANSCRIPTIONAL REGULATOR, ARSR FAMILY"/>
    <property type="match status" value="1"/>
</dbReference>
<dbReference type="EMBL" id="JAGGLD010000003">
    <property type="protein sequence ID" value="MBP2001009.1"/>
    <property type="molecule type" value="Genomic_DNA"/>
</dbReference>
<gene>
    <name evidence="5" type="ORF">J2Z69_002052</name>
</gene>
<dbReference type="InterPro" id="IPR036390">
    <property type="entry name" value="WH_DNA-bd_sf"/>
</dbReference>
<dbReference type="SMART" id="SM00418">
    <property type="entry name" value="HTH_ARSR"/>
    <property type="match status" value="1"/>
</dbReference>
<keyword evidence="2 5" id="KW-0238">DNA-binding</keyword>
<dbReference type="Gene3D" id="1.10.10.10">
    <property type="entry name" value="Winged helix-like DNA-binding domain superfamily/Winged helix DNA-binding domain"/>
    <property type="match status" value="1"/>
</dbReference>
<reference evidence="5 6" key="1">
    <citation type="submission" date="2021-03" db="EMBL/GenBank/DDBJ databases">
        <title>Genomic Encyclopedia of Type Strains, Phase IV (KMG-IV): sequencing the most valuable type-strain genomes for metagenomic binning, comparative biology and taxonomic classification.</title>
        <authorList>
            <person name="Goeker M."/>
        </authorList>
    </citation>
    <scope>NUCLEOTIDE SEQUENCE [LARGE SCALE GENOMIC DNA]</scope>
    <source>
        <strain evidence="5 6">DSM 26806</strain>
    </source>
</reference>
<dbReference type="CDD" id="cd00090">
    <property type="entry name" value="HTH_ARSR"/>
    <property type="match status" value="1"/>
</dbReference>
<dbReference type="RefSeq" id="WP_209861659.1">
    <property type="nucleotide sequence ID" value="NZ_JAGGLD010000003.1"/>
</dbReference>
<protein>
    <submittedName>
        <fullName evidence="5">DNA-binding MarR family transcriptional regulator</fullName>
    </submittedName>
</protein>
<dbReference type="InterPro" id="IPR051081">
    <property type="entry name" value="HTH_MetalResp_TranReg"/>
</dbReference>
<dbReference type="InterPro" id="IPR018656">
    <property type="entry name" value="DUF2087"/>
</dbReference>
<evidence type="ECO:0000259" key="4">
    <source>
        <dbReference type="PROSITE" id="PS50987"/>
    </source>
</evidence>
<dbReference type="PANTHER" id="PTHR33154:SF18">
    <property type="entry name" value="ARSENICAL RESISTANCE OPERON REPRESSOR"/>
    <property type="match status" value="1"/>
</dbReference>
<evidence type="ECO:0000313" key="5">
    <source>
        <dbReference type="EMBL" id="MBP2001009.1"/>
    </source>
</evidence>
<keyword evidence="6" id="KW-1185">Reference proteome</keyword>
<dbReference type="GO" id="GO:0003677">
    <property type="term" value="F:DNA binding"/>
    <property type="evidence" value="ECO:0007669"/>
    <property type="project" value="UniProtKB-KW"/>
</dbReference>
<proteinExistence type="predicted"/>
<accession>A0ABS4JH10</accession>
<organism evidence="5 6">
    <name type="scientific">Paenibacillus shirakamiensis</name>
    <dbReference type="NCBI Taxonomy" id="1265935"/>
    <lineage>
        <taxon>Bacteria</taxon>
        <taxon>Bacillati</taxon>
        <taxon>Bacillota</taxon>
        <taxon>Bacilli</taxon>
        <taxon>Bacillales</taxon>
        <taxon>Paenibacillaceae</taxon>
        <taxon>Paenibacillus</taxon>
    </lineage>
</organism>
<name>A0ABS4JH10_9BACL</name>
<keyword evidence="1" id="KW-0805">Transcription regulation</keyword>
<evidence type="ECO:0000256" key="2">
    <source>
        <dbReference type="ARBA" id="ARBA00023125"/>
    </source>
</evidence>
<dbReference type="Pfam" id="PF01022">
    <property type="entry name" value="HTH_5"/>
    <property type="match status" value="1"/>
</dbReference>
<dbReference type="SUPFAM" id="SSF46785">
    <property type="entry name" value="Winged helix' DNA-binding domain"/>
    <property type="match status" value="1"/>
</dbReference>
<dbReference type="PRINTS" id="PR00778">
    <property type="entry name" value="HTHARSR"/>
</dbReference>
<keyword evidence="3" id="KW-0804">Transcription</keyword>
<evidence type="ECO:0000256" key="1">
    <source>
        <dbReference type="ARBA" id="ARBA00023015"/>
    </source>
</evidence>
<dbReference type="Pfam" id="PF09860">
    <property type="entry name" value="DUF2087"/>
    <property type="match status" value="1"/>
</dbReference>